<evidence type="ECO:0000313" key="1">
    <source>
        <dbReference type="EMBL" id="KAH8986199.1"/>
    </source>
</evidence>
<dbReference type="AlphaFoldDB" id="A0AAD4QAU1"/>
<dbReference type="Proteomes" id="UP001201163">
    <property type="component" value="Unassembled WGS sequence"/>
</dbReference>
<name>A0AAD4QAU1_9AGAM</name>
<organism evidence="1 2">
    <name type="scientific">Lactarius akahatsu</name>
    <dbReference type="NCBI Taxonomy" id="416441"/>
    <lineage>
        <taxon>Eukaryota</taxon>
        <taxon>Fungi</taxon>
        <taxon>Dikarya</taxon>
        <taxon>Basidiomycota</taxon>
        <taxon>Agaricomycotina</taxon>
        <taxon>Agaricomycetes</taxon>
        <taxon>Russulales</taxon>
        <taxon>Russulaceae</taxon>
        <taxon>Lactarius</taxon>
    </lineage>
</organism>
<sequence>MDISCLFIMIIWTAHMFHPFNALVNLSGGGAFFRRFNSQEFGRTATFGESILVSIIVRLSVVLRRWHSLVYRGSFPRGSAEMTAYVQVQAEEWTRRRS</sequence>
<proteinExistence type="predicted"/>
<accession>A0AAD4QAU1</accession>
<dbReference type="EMBL" id="JAKELL010000056">
    <property type="protein sequence ID" value="KAH8986199.1"/>
    <property type="molecule type" value="Genomic_DNA"/>
</dbReference>
<protein>
    <submittedName>
        <fullName evidence="1">Uncharacterized protein</fullName>
    </submittedName>
</protein>
<comment type="caution">
    <text evidence="1">The sequence shown here is derived from an EMBL/GenBank/DDBJ whole genome shotgun (WGS) entry which is preliminary data.</text>
</comment>
<reference evidence="1" key="1">
    <citation type="submission" date="2022-01" db="EMBL/GenBank/DDBJ databases">
        <title>Comparative genomics reveals a dynamic genome evolution in the ectomycorrhizal milk-cap (Lactarius) mushrooms.</title>
        <authorList>
            <consortium name="DOE Joint Genome Institute"/>
            <person name="Lebreton A."/>
            <person name="Tang N."/>
            <person name="Kuo A."/>
            <person name="LaButti K."/>
            <person name="Drula E."/>
            <person name="Barry K."/>
            <person name="Clum A."/>
            <person name="Lipzen A."/>
            <person name="Mousain D."/>
            <person name="Ng V."/>
            <person name="Wang R."/>
            <person name="Wang X."/>
            <person name="Dai Y."/>
            <person name="Henrissat B."/>
            <person name="Grigoriev I.V."/>
            <person name="Guerin-Laguette A."/>
            <person name="Yu F."/>
            <person name="Martin F.M."/>
        </authorList>
    </citation>
    <scope>NUCLEOTIDE SEQUENCE</scope>
    <source>
        <strain evidence="1">QP</strain>
    </source>
</reference>
<keyword evidence="2" id="KW-1185">Reference proteome</keyword>
<evidence type="ECO:0000313" key="2">
    <source>
        <dbReference type="Proteomes" id="UP001201163"/>
    </source>
</evidence>
<gene>
    <name evidence="1" type="ORF">EDB92DRAFT_1880159</name>
</gene>